<comment type="caution">
    <text evidence="1">The sequence shown here is derived from an EMBL/GenBank/DDBJ whole genome shotgun (WGS) entry which is preliminary data.</text>
</comment>
<reference evidence="1 2" key="1">
    <citation type="submission" date="2023-08" db="EMBL/GenBank/DDBJ databases">
        <title>The draft genome sequence of Paracraurococcus sp. LOR1-02.</title>
        <authorList>
            <person name="Kingkaew E."/>
            <person name="Tanasupawat S."/>
        </authorList>
    </citation>
    <scope>NUCLEOTIDE SEQUENCE [LARGE SCALE GENOMIC DNA]</scope>
    <source>
        <strain evidence="1 2">LOR1-02</strain>
    </source>
</reference>
<evidence type="ECO:0000313" key="2">
    <source>
        <dbReference type="Proteomes" id="UP001243009"/>
    </source>
</evidence>
<dbReference type="EMBL" id="JAUTWS010000057">
    <property type="protein sequence ID" value="MDO9712747.1"/>
    <property type="molecule type" value="Genomic_DNA"/>
</dbReference>
<name>A0ABT9E970_9PROT</name>
<dbReference type="RefSeq" id="WP_305107604.1">
    <property type="nucleotide sequence ID" value="NZ_JAUTWS010000057.1"/>
</dbReference>
<dbReference type="Proteomes" id="UP001243009">
    <property type="component" value="Unassembled WGS sequence"/>
</dbReference>
<keyword evidence="2" id="KW-1185">Reference proteome</keyword>
<evidence type="ECO:0008006" key="3">
    <source>
        <dbReference type="Google" id="ProtNLM"/>
    </source>
</evidence>
<gene>
    <name evidence="1" type="ORF">Q7A36_30720</name>
</gene>
<evidence type="ECO:0000313" key="1">
    <source>
        <dbReference type="EMBL" id="MDO9712747.1"/>
    </source>
</evidence>
<protein>
    <recommendedName>
        <fullName evidence="3">Transposase</fullName>
    </recommendedName>
</protein>
<organism evidence="1 2">
    <name type="scientific">Paracraurococcus lichenis</name>
    <dbReference type="NCBI Taxonomy" id="3064888"/>
    <lineage>
        <taxon>Bacteria</taxon>
        <taxon>Pseudomonadati</taxon>
        <taxon>Pseudomonadota</taxon>
        <taxon>Alphaproteobacteria</taxon>
        <taxon>Acetobacterales</taxon>
        <taxon>Roseomonadaceae</taxon>
        <taxon>Paracraurococcus</taxon>
    </lineage>
</organism>
<proteinExistence type="predicted"/>
<accession>A0ABT9E970</accession>
<sequence length="493" mass="54679">MDRGVGAAVRPLPESGRKVLAIQALAGTDTVSDLAAQHEVSRKFVYQQAHKASAALDDAFSPAVRDDDVLFELAVTKTWLRQVIVALPLICRSSCRGVVEFLRDLLGLPVSLGQVHDVLQAATRQASVVNDEPDLSGIRVGLHDEIFQGATPVLAGVDARSTYCYLLVAEQHRDADTWGVHLLDAAERGLRPDYTIADAGRGLRAGQQAAWGDTPCHGDVFHIQRQCEGLANTLSRLATGATTRRKVLQAGTSRAGERDPEGKLDVQLEQARHAEAQASCLARDVRTLVQWLRHDILALAGPDLATRRELFDFTVAELMAREPEDPRRIRPVRVALQNQRDNLLAFAGVLDVELAAIARAHAVPEPLVREACMLHRVPTTSTAYWQGWSELRAQMRGKFHILFNAVHRAMASTLRSSSLVENLNSRLRTYFTLRRHLGGSYLDLLRFLLNHRRFLRSRHAERQGKSPRELMTGQGHPHWLTLLGLGPLQPRRA</sequence>